<protein>
    <recommendedName>
        <fullName evidence="1">NmrA-like domain-containing protein</fullName>
    </recommendedName>
</protein>
<sequence length="307" mass="34603">MMLRYLITGATGGFGGHILDYFINNVPLNEFAVSSSQRGKRQYFEGRGVQFRHLDYEDPSTLEVGLRDVQNLLFVSTNTNVIHIDRIHRHHQNVVLAAAKANVRHVWYTSLPFGGFGNDSKVAVQQQHIATEQMLQKSGLTYTCIREGIYTEAFPLFLNWYADTAEIILPCDGEIAFTSREDLAEGTARLMLGGGYENKTVLLTAGETITARGIVDTIIQSTGRELKIRYVSEGEFLAHHTEHDKGKKPVVLFEILASWWTAAARGELKVVDGLLREILCREPLTPHHTVKKLLQEKGDHTWHQNYA</sequence>
<dbReference type="InterPro" id="IPR036291">
    <property type="entry name" value="NAD(P)-bd_dom_sf"/>
</dbReference>
<dbReference type="PANTHER" id="PTHR47129:SF1">
    <property type="entry name" value="NMRA-LIKE DOMAIN-CONTAINING PROTEIN"/>
    <property type="match status" value="1"/>
</dbReference>
<name>A0A9W9NFK3_9EURO</name>
<organism evidence="2 3">
    <name type="scientific">Penicillium cinerascens</name>
    <dbReference type="NCBI Taxonomy" id="70096"/>
    <lineage>
        <taxon>Eukaryota</taxon>
        <taxon>Fungi</taxon>
        <taxon>Dikarya</taxon>
        <taxon>Ascomycota</taxon>
        <taxon>Pezizomycotina</taxon>
        <taxon>Eurotiomycetes</taxon>
        <taxon>Eurotiomycetidae</taxon>
        <taxon>Eurotiales</taxon>
        <taxon>Aspergillaceae</taxon>
        <taxon>Penicillium</taxon>
    </lineage>
</organism>
<evidence type="ECO:0000313" key="3">
    <source>
        <dbReference type="Proteomes" id="UP001150904"/>
    </source>
</evidence>
<comment type="caution">
    <text evidence="2">The sequence shown here is derived from an EMBL/GenBank/DDBJ whole genome shotgun (WGS) entry which is preliminary data.</text>
</comment>
<reference evidence="2" key="2">
    <citation type="journal article" date="2023" name="IMA Fungus">
        <title>Comparative genomic study of the Penicillium genus elucidates a diverse pangenome and 15 lateral gene transfer events.</title>
        <authorList>
            <person name="Petersen C."/>
            <person name="Sorensen T."/>
            <person name="Nielsen M.R."/>
            <person name="Sondergaard T.E."/>
            <person name="Sorensen J.L."/>
            <person name="Fitzpatrick D.A."/>
            <person name="Frisvad J.C."/>
            <person name="Nielsen K.L."/>
        </authorList>
    </citation>
    <scope>NUCLEOTIDE SEQUENCE</scope>
    <source>
        <strain evidence="2">IBT 15544</strain>
    </source>
</reference>
<dbReference type="Proteomes" id="UP001150904">
    <property type="component" value="Unassembled WGS sequence"/>
</dbReference>
<evidence type="ECO:0000313" key="2">
    <source>
        <dbReference type="EMBL" id="KAJ5219025.1"/>
    </source>
</evidence>
<dbReference type="InterPro" id="IPR008030">
    <property type="entry name" value="NmrA-like"/>
</dbReference>
<dbReference type="SUPFAM" id="SSF51735">
    <property type="entry name" value="NAD(P)-binding Rossmann-fold domains"/>
    <property type="match status" value="1"/>
</dbReference>
<dbReference type="Gene3D" id="3.90.25.10">
    <property type="entry name" value="UDP-galactose 4-epimerase, domain 1"/>
    <property type="match status" value="1"/>
</dbReference>
<feature type="domain" description="NmrA-like" evidence="1">
    <location>
        <begin position="6"/>
        <end position="236"/>
    </location>
</feature>
<dbReference type="GeneID" id="83175487"/>
<dbReference type="PANTHER" id="PTHR47129">
    <property type="entry name" value="QUINONE OXIDOREDUCTASE 2"/>
    <property type="match status" value="1"/>
</dbReference>
<accession>A0A9W9NFK3</accession>
<dbReference type="Pfam" id="PF05368">
    <property type="entry name" value="NmrA"/>
    <property type="match status" value="1"/>
</dbReference>
<evidence type="ECO:0000259" key="1">
    <source>
        <dbReference type="Pfam" id="PF05368"/>
    </source>
</evidence>
<dbReference type="Gene3D" id="3.40.50.720">
    <property type="entry name" value="NAD(P)-binding Rossmann-like Domain"/>
    <property type="match status" value="1"/>
</dbReference>
<dbReference type="EMBL" id="JAPQKR010000004">
    <property type="protein sequence ID" value="KAJ5219025.1"/>
    <property type="molecule type" value="Genomic_DNA"/>
</dbReference>
<reference evidence="2" key="1">
    <citation type="submission" date="2022-12" db="EMBL/GenBank/DDBJ databases">
        <authorList>
            <person name="Petersen C."/>
        </authorList>
    </citation>
    <scope>NUCLEOTIDE SEQUENCE</scope>
    <source>
        <strain evidence="2">IBT 15544</strain>
    </source>
</reference>
<dbReference type="AlphaFoldDB" id="A0A9W9NFK3"/>
<keyword evidence="3" id="KW-1185">Reference proteome</keyword>
<dbReference type="InterPro" id="IPR052718">
    <property type="entry name" value="NmrA-type_oxidoreductase"/>
</dbReference>
<gene>
    <name evidence="2" type="ORF">N7498_001124</name>
</gene>
<proteinExistence type="predicted"/>
<dbReference type="OrthoDB" id="419598at2759"/>
<dbReference type="RefSeq" id="XP_058313598.1">
    <property type="nucleotide sequence ID" value="XM_058448187.1"/>
</dbReference>